<feature type="non-terminal residue" evidence="1">
    <location>
        <position position="1"/>
    </location>
</feature>
<dbReference type="AlphaFoldDB" id="A0A699RU14"/>
<protein>
    <submittedName>
        <fullName evidence="1">Uncharacterized protein</fullName>
    </submittedName>
</protein>
<gene>
    <name evidence="1" type="ORF">Tci_861256</name>
</gene>
<dbReference type="EMBL" id="BKCJ011120170">
    <property type="protein sequence ID" value="GFC89286.1"/>
    <property type="molecule type" value="Genomic_DNA"/>
</dbReference>
<proteinExistence type="predicted"/>
<sequence length="197" mass="22413">KFQAQEVEINRLKERVKLLEDRDGVATQRSRDDAPIKRWSLDEGEAAAERTILASRAAGVPTGSGSIPTAGLPTAEVPTGSDVIPTASPVFTTTNVVTPYRRRKGKEVMVESETPKKQKVQEQIDAQQKRDYYMAVIRSNLGWKVKDFKGITFKEVKAKFNSVWKQTEDFIPMGSKEEAERIKRKWISFEQEREKKQ</sequence>
<reference evidence="1" key="1">
    <citation type="journal article" date="2019" name="Sci. Rep.">
        <title>Draft genome of Tanacetum cinerariifolium, the natural source of mosquito coil.</title>
        <authorList>
            <person name="Yamashiro T."/>
            <person name="Shiraishi A."/>
            <person name="Satake H."/>
            <person name="Nakayama K."/>
        </authorList>
    </citation>
    <scope>NUCLEOTIDE SEQUENCE</scope>
</reference>
<comment type="caution">
    <text evidence="1">The sequence shown here is derived from an EMBL/GenBank/DDBJ whole genome shotgun (WGS) entry which is preliminary data.</text>
</comment>
<feature type="non-terminal residue" evidence="1">
    <location>
        <position position="197"/>
    </location>
</feature>
<evidence type="ECO:0000313" key="1">
    <source>
        <dbReference type="EMBL" id="GFC89286.1"/>
    </source>
</evidence>
<accession>A0A699RU14</accession>
<name>A0A699RU14_TANCI</name>
<organism evidence="1">
    <name type="scientific">Tanacetum cinerariifolium</name>
    <name type="common">Dalmatian daisy</name>
    <name type="synonym">Chrysanthemum cinerariifolium</name>
    <dbReference type="NCBI Taxonomy" id="118510"/>
    <lineage>
        <taxon>Eukaryota</taxon>
        <taxon>Viridiplantae</taxon>
        <taxon>Streptophyta</taxon>
        <taxon>Embryophyta</taxon>
        <taxon>Tracheophyta</taxon>
        <taxon>Spermatophyta</taxon>
        <taxon>Magnoliopsida</taxon>
        <taxon>eudicotyledons</taxon>
        <taxon>Gunneridae</taxon>
        <taxon>Pentapetalae</taxon>
        <taxon>asterids</taxon>
        <taxon>campanulids</taxon>
        <taxon>Asterales</taxon>
        <taxon>Asteraceae</taxon>
        <taxon>Asteroideae</taxon>
        <taxon>Anthemideae</taxon>
        <taxon>Anthemidinae</taxon>
        <taxon>Tanacetum</taxon>
    </lineage>
</organism>